<reference evidence="1 2" key="1">
    <citation type="journal article" date="2018" name="Nat. Biotechnol.">
        <title>A standardized bacterial taxonomy based on genome phylogeny substantially revises the tree of life.</title>
        <authorList>
            <person name="Parks D.H."/>
            <person name="Chuvochina M."/>
            <person name="Waite D.W."/>
            <person name="Rinke C."/>
            <person name="Skarshewski A."/>
            <person name="Chaumeil P.A."/>
            <person name="Hugenholtz P."/>
        </authorList>
    </citation>
    <scope>NUCLEOTIDE SEQUENCE [LARGE SCALE GENOMIC DNA]</scope>
    <source>
        <strain evidence="1">UBA12021</strain>
    </source>
</reference>
<sequence length="26" mass="2885">MLGRLPVTHGLRFWPVLCTKSGVCGR</sequence>
<evidence type="ECO:0000313" key="2">
    <source>
        <dbReference type="Proteomes" id="UP000262056"/>
    </source>
</evidence>
<dbReference type="EMBL" id="DQFB01000005">
    <property type="protein sequence ID" value="HCQ40834.1"/>
    <property type="molecule type" value="Genomic_DNA"/>
</dbReference>
<proteinExistence type="predicted"/>
<evidence type="ECO:0000313" key="1">
    <source>
        <dbReference type="EMBL" id="HCQ40834.1"/>
    </source>
</evidence>
<protein>
    <submittedName>
        <fullName evidence="1">Uncharacterized protein</fullName>
    </submittedName>
</protein>
<name>A0A656PNK5_UNCKA</name>
<dbReference type="AlphaFoldDB" id="A0A656PNK5"/>
<gene>
    <name evidence="1" type="ORF">DIU24_04000</name>
</gene>
<organism evidence="1 2">
    <name type="scientific">candidate division WWE3 bacterium</name>
    <dbReference type="NCBI Taxonomy" id="2053526"/>
    <lineage>
        <taxon>Bacteria</taxon>
        <taxon>Katanobacteria</taxon>
    </lineage>
</organism>
<comment type="caution">
    <text evidence="1">The sequence shown here is derived from an EMBL/GenBank/DDBJ whole genome shotgun (WGS) entry which is preliminary data.</text>
</comment>
<dbReference type="Proteomes" id="UP000262056">
    <property type="component" value="Unassembled WGS sequence"/>
</dbReference>
<accession>A0A656PNK5</accession>